<organism evidence="4 5">
    <name type="scientific">Flavobacterium endophyticum</name>
    <dbReference type="NCBI Taxonomy" id="1540163"/>
    <lineage>
        <taxon>Bacteria</taxon>
        <taxon>Pseudomonadati</taxon>
        <taxon>Bacteroidota</taxon>
        <taxon>Flavobacteriia</taxon>
        <taxon>Flavobacteriales</taxon>
        <taxon>Flavobacteriaceae</taxon>
        <taxon>Flavobacterium</taxon>
    </lineage>
</organism>
<dbReference type="InterPro" id="IPR002347">
    <property type="entry name" value="SDR_fam"/>
</dbReference>
<evidence type="ECO:0000256" key="1">
    <source>
        <dbReference type="ARBA" id="ARBA00006484"/>
    </source>
</evidence>
<dbReference type="CDD" id="cd05374">
    <property type="entry name" value="17beta-HSD-like_SDR_c"/>
    <property type="match status" value="1"/>
</dbReference>
<name>A0A495MD22_9FLAO</name>
<gene>
    <name evidence="4" type="ORF">CLV94_2100</name>
</gene>
<evidence type="ECO:0000256" key="2">
    <source>
        <dbReference type="ARBA" id="ARBA00023002"/>
    </source>
</evidence>
<dbReference type="PRINTS" id="PR00080">
    <property type="entry name" value="SDRFAMILY"/>
</dbReference>
<comment type="caution">
    <text evidence="4">The sequence shown here is derived from an EMBL/GenBank/DDBJ whole genome shotgun (WGS) entry which is preliminary data.</text>
</comment>
<dbReference type="EMBL" id="RBLC01000002">
    <property type="protein sequence ID" value="RKS23195.1"/>
    <property type="molecule type" value="Genomic_DNA"/>
</dbReference>
<dbReference type="GO" id="GO:0016491">
    <property type="term" value="F:oxidoreductase activity"/>
    <property type="evidence" value="ECO:0007669"/>
    <property type="project" value="UniProtKB-KW"/>
</dbReference>
<dbReference type="Proteomes" id="UP000277579">
    <property type="component" value="Unassembled WGS sequence"/>
</dbReference>
<dbReference type="Pfam" id="PF00106">
    <property type="entry name" value="adh_short"/>
    <property type="match status" value="1"/>
</dbReference>
<comment type="similarity">
    <text evidence="1 3">Belongs to the short-chain dehydrogenases/reductases (SDR) family.</text>
</comment>
<dbReference type="RefSeq" id="WP_121376417.1">
    <property type="nucleotide sequence ID" value="NZ_RBLC01000002.1"/>
</dbReference>
<dbReference type="OrthoDB" id="1235794at2"/>
<dbReference type="InterPro" id="IPR051911">
    <property type="entry name" value="SDR_oxidoreductase"/>
</dbReference>
<sequence length="282" mass="30826">MENSNQKVWYITGASKGLGLALAKQLLSEGKKVAATSRSLEDLKEAVGENENFLPLAVNILSEESVEESIKNTVERFGSIDVVVNNAGYGLAGALEELTDAETRQNFDVNVFGSLNVIRKVLPYLREQQSGHIFNVSSIGGFTGSFPGFGIYCATKFAVQGFTESLAEEVKDFGIKATIVSPGYFRTNFLNDSSLNVPKNQLQEYKTVRNVQAAHENEINGNQQGDPQKAALAFIKTADMHNPPVHLFLGQDAYDMAEVKIQAVRNNMEAVREFATATGYES</sequence>
<dbReference type="Gene3D" id="3.40.50.720">
    <property type="entry name" value="NAD(P)-binding Rossmann-like Domain"/>
    <property type="match status" value="1"/>
</dbReference>
<dbReference type="AlphaFoldDB" id="A0A495MD22"/>
<dbReference type="SUPFAM" id="SSF51735">
    <property type="entry name" value="NAD(P)-binding Rossmann-fold domains"/>
    <property type="match status" value="1"/>
</dbReference>
<keyword evidence="2" id="KW-0560">Oxidoreductase</keyword>
<evidence type="ECO:0000313" key="5">
    <source>
        <dbReference type="Proteomes" id="UP000277579"/>
    </source>
</evidence>
<dbReference type="PANTHER" id="PTHR43976:SF16">
    <property type="entry name" value="SHORT-CHAIN DEHYDROGENASE_REDUCTASE FAMILY PROTEIN"/>
    <property type="match status" value="1"/>
</dbReference>
<evidence type="ECO:0000256" key="3">
    <source>
        <dbReference type="RuleBase" id="RU000363"/>
    </source>
</evidence>
<dbReference type="InterPro" id="IPR020904">
    <property type="entry name" value="Sc_DH/Rdtase_CS"/>
</dbReference>
<dbReference type="InterPro" id="IPR036291">
    <property type="entry name" value="NAD(P)-bd_dom_sf"/>
</dbReference>
<accession>A0A495MD22</accession>
<dbReference type="PANTHER" id="PTHR43976">
    <property type="entry name" value="SHORT CHAIN DEHYDROGENASE"/>
    <property type="match status" value="1"/>
</dbReference>
<dbReference type="PROSITE" id="PS00061">
    <property type="entry name" value="ADH_SHORT"/>
    <property type="match status" value="1"/>
</dbReference>
<keyword evidence="5" id="KW-1185">Reference proteome</keyword>
<dbReference type="PRINTS" id="PR00081">
    <property type="entry name" value="GDHRDH"/>
</dbReference>
<proteinExistence type="inferred from homology"/>
<protein>
    <submittedName>
        <fullName evidence="4">NADP-dependent 3-hydroxy acid dehydrogenase YdfG</fullName>
    </submittedName>
</protein>
<reference evidence="4 5" key="1">
    <citation type="submission" date="2018-10" db="EMBL/GenBank/DDBJ databases">
        <title>Genomic Encyclopedia of Archaeal and Bacterial Type Strains, Phase II (KMG-II): from individual species to whole genera.</title>
        <authorList>
            <person name="Goeker M."/>
        </authorList>
    </citation>
    <scope>NUCLEOTIDE SEQUENCE [LARGE SCALE GENOMIC DNA]</scope>
    <source>
        <strain evidence="4 5">DSM 29537</strain>
    </source>
</reference>
<evidence type="ECO:0000313" key="4">
    <source>
        <dbReference type="EMBL" id="RKS23195.1"/>
    </source>
</evidence>